<sequence length="262" mass="30072">MDSDPDLMPAVLELVNILKDLPRNLSEQIEIEVRLGYIEEDDAGRGKFDPDISETYFKTIAKNLKSFSKWDSTLEKAKSTDYYQGDLRLTIDDKASRTCMRKIKLMDYDFVTGGCFDVRISVSQEIPVDPSHFDESKECKLTRQKTRRTHTIGAWNFDLTEVVSERDCLDRKTFEVEVELVDFWKTASQYNYNLGFIAHSTLIKVRQLVHMCEAPEGDTAFVLHSKHIRNAVVFPTQENALIPPLERDSIEVSPGSPRNTLK</sequence>
<evidence type="ECO:0000256" key="3">
    <source>
        <dbReference type="ARBA" id="ARBA00035028"/>
    </source>
</evidence>
<reference evidence="6" key="1">
    <citation type="journal article" date="2020" name="Nature">
        <title>Giant virus diversity and host interactions through global metagenomics.</title>
        <authorList>
            <person name="Schulz F."/>
            <person name="Roux S."/>
            <person name="Paez-Espino D."/>
            <person name="Jungbluth S."/>
            <person name="Walsh D.A."/>
            <person name="Denef V.J."/>
            <person name="McMahon K.D."/>
            <person name="Konstantinidis K.T."/>
            <person name="Eloe-Fadrosh E.A."/>
            <person name="Kyrpides N.C."/>
            <person name="Woyke T."/>
        </authorList>
    </citation>
    <scope>NUCLEOTIDE SEQUENCE</scope>
    <source>
        <strain evidence="6">GVMAG-S-1102113-118</strain>
    </source>
</reference>
<dbReference type="EMBL" id="MN740840">
    <property type="protein sequence ID" value="QHU14433.1"/>
    <property type="molecule type" value="Genomic_DNA"/>
</dbReference>
<accession>A0A6C0KAK7</accession>
<dbReference type="GO" id="GO:0140818">
    <property type="term" value="F:mRNA 5'-triphosphate monophosphatase activity"/>
    <property type="evidence" value="ECO:0007669"/>
    <property type="project" value="UniProtKB-EC"/>
</dbReference>
<dbReference type="GO" id="GO:0006397">
    <property type="term" value="P:mRNA processing"/>
    <property type="evidence" value="ECO:0007669"/>
    <property type="project" value="UniProtKB-KW"/>
</dbReference>
<dbReference type="InterPro" id="IPR037009">
    <property type="entry name" value="mRNA_triPase_Cet1_sf"/>
</dbReference>
<dbReference type="SUPFAM" id="SSF55154">
    <property type="entry name" value="CYTH-like phosphatases"/>
    <property type="match status" value="1"/>
</dbReference>
<dbReference type="GO" id="GO:0004651">
    <property type="term" value="F:polynucleotide 5'-phosphatase activity"/>
    <property type="evidence" value="ECO:0007669"/>
    <property type="project" value="InterPro"/>
</dbReference>
<evidence type="ECO:0000256" key="4">
    <source>
        <dbReference type="ARBA" id="ARBA00047740"/>
    </source>
</evidence>
<dbReference type="CDD" id="cd07470">
    <property type="entry name" value="CYTH-like_mRNA_RTPase"/>
    <property type="match status" value="1"/>
</dbReference>
<protein>
    <recommendedName>
        <fullName evidence="3">mRNA 5'-phosphatase</fullName>
        <ecNumber evidence="3">3.6.1.74</ecNumber>
    </recommendedName>
</protein>
<dbReference type="InterPro" id="IPR033469">
    <property type="entry name" value="CYTH-like_dom_sf"/>
</dbReference>
<evidence type="ECO:0000259" key="5">
    <source>
        <dbReference type="Pfam" id="PF02940"/>
    </source>
</evidence>
<dbReference type="InterPro" id="IPR004206">
    <property type="entry name" value="mRNA_triPase_Cet1"/>
</dbReference>
<dbReference type="EC" id="3.6.1.74" evidence="3"/>
<evidence type="ECO:0000313" key="6">
    <source>
        <dbReference type="EMBL" id="QHU14433.1"/>
    </source>
</evidence>
<feature type="domain" description="mRNA triphosphatase Cet1-like" evidence="5">
    <location>
        <begin position="27"/>
        <end position="180"/>
    </location>
</feature>
<proteinExistence type="predicted"/>
<dbReference type="AlphaFoldDB" id="A0A6C0KAK7"/>
<dbReference type="Pfam" id="PF02940">
    <property type="entry name" value="mRNA_triPase"/>
    <property type="match status" value="1"/>
</dbReference>
<comment type="catalytic activity">
    <reaction evidence="4">
        <text>a 5'-end triphospho-ribonucleoside in mRNA + H2O = a 5'-end diphospho-ribonucleoside in mRNA + phosphate + H(+)</text>
        <dbReference type="Rhea" id="RHEA:67004"/>
        <dbReference type="Rhea" id="RHEA-COMP:17164"/>
        <dbReference type="Rhea" id="RHEA-COMP:17165"/>
        <dbReference type="ChEBI" id="CHEBI:15377"/>
        <dbReference type="ChEBI" id="CHEBI:15378"/>
        <dbReference type="ChEBI" id="CHEBI:43474"/>
        <dbReference type="ChEBI" id="CHEBI:167616"/>
        <dbReference type="ChEBI" id="CHEBI:167618"/>
        <dbReference type="EC" id="3.6.1.74"/>
    </reaction>
    <physiologicalReaction direction="left-to-right" evidence="4">
        <dbReference type="Rhea" id="RHEA:67005"/>
    </physiologicalReaction>
</comment>
<name>A0A6C0KAK7_9ZZZZ</name>
<organism evidence="6">
    <name type="scientific">viral metagenome</name>
    <dbReference type="NCBI Taxonomy" id="1070528"/>
    <lineage>
        <taxon>unclassified sequences</taxon>
        <taxon>metagenomes</taxon>
        <taxon>organismal metagenomes</taxon>
    </lineage>
</organism>
<evidence type="ECO:0000256" key="1">
    <source>
        <dbReference type="ARBA" id="ARBA00022664"/>
    </source>
</evidence>
<dbReference type="Gene3D" id="3.20.100.10">
    <property type="entry name" value="mRNA triphosphatase Cet1-like"/>
    <property type="match status" value="1"/>
</dbReference>
<keyword evidence="2" id="KW-0378">Hydrolase</keyword>
<evidence type="ECO:0000256" key="2">
    <source>
        <dbReference type="ARBA" id="ARBA00022801"/>
    </source>
</evidence>
<keyword evidence="1" id="KW-0507">mRNA processing</keyword>